<evidence type="ECO:0000256" key="6">
    <source>
        <dbReference type="SAM" id="Phobius"/>
    </source>
</evidence>
<evidence type="ECO:0000256" key="3">
    <source>
        <dbReference type="ARBA" id="ARBA00022989"/>
    </source>
</evidence>
<dbReference type="Proteomes" id="UP000492821">
    <property type="component" value="Unassembled WGS sequence"/>
</dbReference>
<evidence type="ECO:0000256" key="5">
    <source>
        <dbReference type="SAM" id="MobiDB-lite"/>
    </source>
</evidence>
<feature type="transmembrane region" description="Helical" evidence="6">
    <location>
        <begin position="239"/>
        <end position="261"/>
    </location>
</feature>
<organism evidence="7 8">
    <name type="scientific">Panagrellus redivivus</name>
    <name type="common">Microworm</name>
    <dbReference type="NCBI Taxonomy" id="6233"/>
    <lineage>
        <taxon>Eukaryota</taxon>
        <taxon>Metazoa</taxon>
        <taxon>Ecdysozoa</taxon>
        <taxon>Nematoda</taxon>
        <taxon>Chromadorea</taxon>
        <taxon>Rhabditida</taxon>
        <taxon>Tylenchina</taxon>
        <taxon>Panagrolaimomorpha</taxon>
        <taxon>Panagrolaimoidea</taxon>
        <taxon>Panagrolaimidae</taxon>
        <taxon>Panagrellus</taxon>
    </lineage>
</organism>
<dbReference type="InterPro" id="IPR019424">
    <property type="entry name" value="7TM_GPCR_Srsx"/>
</dbReference>
<evidence type="ECO:0000313" key="7">
    <source>
        <dbReference type="Proteomes" id="UP000492821"/>
    </source>
</evidence>
<reference evidence="7" key="1">
    <citation type="journal article" date="2013" name="Genetics">
        <title>The draft genome and transcriptome of Panagrellus redivivus are shaped by the harsh demands of a free-living lifestyle.</title>
        <authorList>
            <person name="Srinivasan J."/>
            <person name="Dillman A.R."/>
            <person name="Macchietto M.G."/>
            <person name="Heikkinen L."/>
            <person name="Lakso M."/>
            <person name="Fracchia K.M."/>
            <person name="Antoshechkin I."/>
            <person name="Mortazavi A."/>
            <person name="Wong G."/>
            <person name="Sternberg P.W."/>
        </authorList>
    </citation>
    <scope>NUCLEOTIDE SEQUENCE [LARGE SCALE GENOMIC DNA]</scope>
    <source>
        <strain evidence="7">MT8872</strain>
    </source>
</reference>
<dbReference type="Pfam" id="PF10320">
    <property type="entry name" value="7TM_GPCR_Srsx"/>
    <property type="match status" value="1"/>
</dbReference>
<reference evidence="8" key="2">
    <citation type="submission" date="2020-10" db="UniProtKB">
        <authorList>
            <consortium name="WormBaseParasite"/>
        </authorList>
    </citation>
    <scope>IDENTIFICATION</scope>
</reference>
<dbReference type="SUPFAM" id="SSF81321">
    <property type="entry name" value="Family A G protein-coupled receptor-like"/>
    <property type="match status" value="1"/>
</dbReference>
<evidence type="ECO:0000256" key="4">
    <source>
        <dbReference type="ARBA" id="ARBA00023136"/>
    </source>
</evidence>
<evidence type="ECO:0000256" key="1">
    <source>
        <dbReference type="ARBA" id="ARBA00004370"/>
    </source>
</evidence>
<dbReference type="AlphaFoldDB" id="A0A7E4V6G2"/>
<dbReference type="SMART" id="SM01381">
    <property type="entry name" value="7TM_GPCR_Srsx"/>
    <property type="match status" value="1"/>
</dbReference>
<evidence type="ECO:0000256" key="2">
    <source>
        <dbReference type="ARBA" id="ARBA00022692"/>
    </source>
</evidence>
<feature type="region of interest" description="Disordered" evidence="5">
    <location>
        <begin position="286"/>
        <end position="305"/>
    </location>
</feature>
<dbReference type="WBParaSite" id="Pan_g16826.t1">
    <property type="protein sequence ID" value="Pan_g16826.t1"/>
    <property type="gene ID" value="Pan_g16826"/>
</dbReference>
<keyword evidence="7" id="KW-1185">Reference proteome</keyword>
<comment type="subcellular location">
    <subcellularLocation>
        <location evidence="1">Membrane</location>
    </subcellularLocation>
</comment>
<feature type="transmembrane region" description="Helical" evidence="6">
    <location>
        <begin position="205"/>
        <end position="233"/>
    </location>
</feature>
<feature type="compositionally biased region" description="Polar residues" evidence="5">
    <location>
        <begin position="286"/>
        <end position="297"/>
    </location>
</feature>
<feature type="transmembrane region" description="Helical" evidence="6">
    <location>
        <begin position="171"/>
        <end position="193"/>
    </location>
</feature>
<dbReference type="InterPro" id="IPR000276">
    <property type="entry name" value="GPCR_Rhodpsn"/>
</dbReference>
<keyword evidence="2 6" id="KW-0812">Transmembrane</keyword>
<protein>
    <submittedName>
        <fullName evidence="8">G protein-coupled receptor</fullName>
    </submittedName>
</protein>
<dbReference type="GO" id="GO:0016020">
    <property type="term" value="C:membrane"/>
    <property type="evidence" value="ECO:0007669"/>
    <property type="project" value="UniProtKB-SubCell"/>
</dbReference>
<dbReference type="PANTHER" id="PTHR23360:SF29">
    <property type="entry name" value="G_PROTEIN_RECEP_F1_2 DOMAIN-CONTAINING PROTEIN"/>
    <property type="match status" value="1"/>
</dbReference>
<dbReference type="InterPro" id="IPR047130">
    <property type="entry name" value="7TM_GPCR_Srsx_nematod"/>
</dbReference>
<feature type="transmembrane region" description="Helical" evidence="6">
    <location>
        <begin position="125"/>
        <end position="147"/>
    </location>
</feature>
<accession>A0A7E4V6G2</accession>
<feature type="transmembrane region" description="Helical" evidence="6">
    <location>
        <begin position="35"/>
        <end position="52"/>
    </location>
</feature>
<sequence>MYEVNLYVSSISMVFVCMNLTILMTNKAFAHQYKILIALNFADAIILIGIFLEGFTRRANFSHIIETGKALVVSSSDCIEIWTVVQVYGDFAMPLIELTMGVERFAAVMFPSFYRSTFHQTSITFIVLSFVAAGIATIIPAAVSLIWPTPNVRYLCGRKAAFGTPFGVADYAFNVTVITMALTLNVATCIRAMTIRQSIGTMRKIKCYTVIAVVSTVLISIPNLFSIIHATWFTMPDALMTPAPILACVNCSLQFFINFSMNEEYRSRFLKLATVGRYKPSSVATVQGTKSSSTHPAHTNGVVLY</sequence>
<feature type="transmembrane region" description="Helical" evidence="6">
    <location>
        <begin position="6"/>
        <end position="23"/>
    </location>
</feature>
<dbReference type="Gene3D" id="1.20.1070.10">
    <property type="entry name" value="Rhodopsin 7-helix transmembrane proteins"/>
    <property type="match status" value="1"/>
</dbReference>
<proteinExistence type="predicted"/>
<dbReference type="PANTHER" id="PTHR23360">
    <property type="entry name" value="G-PROTEIN COUPLED RECEPTORS FAMILY 1 PROFILE DOMAIN-CONTAINING PROTEIN-RELATED"/>
    <property type="match status" value="1"/>
</dbReference>
<name>A0A7E4V6G2_PANRE</name>
<keyword evidence="3 6" id="KW-1133">Transmembrane helix</keyword>
<evidence type="ECO:0000313" key="8">
    <source>
        <dbReference type="WBParaSite" id="Pan_g16826.t1"/>
    </source>
</evidence>
<keyword evidence="4 6" id="KW-0472">Membrane</keyword>
<dbReference type="GO" id="GO:0004930">
    <property type="term" value="F:G protein-coupled receptor activity"/>
    <property type="evidence" value="ECO:0007669"/>
    <property type="project" value="InterPro"/>
</dbReference>